<accession>M1DZP8</accession>
<dbReference type="PANTHER" id="PTHR33180">
    <property type="entry name" value="PHOTOSYSTEM II CP43 REACTION CENTER PROTEIN"/>
    <property type="match status" value="1"/>
</dbReference>
<dbReference type="PaxDb" id="4113-PGSC0003DMT400097005"/>
<dbReference type="PANTHER" id="PTHR33180:SF31">
    <property type="entry name" value="POLYPROTEIN PROTEIN"/>
    <property type="match status" value="1"/>
</dbReference>
<proteinExistence type="predicted"/>
<name>M1DZP8_SOLTU</name>
<organism evidence="1 2">
    <name type="scientific">Solanum tuberosum</name>
    <name type="common">Potato</name>
    <dbReference type="NCBI Taxonomy" id="4113"/>
    <lineage>
        <taxon>Eukaryota</taxon>
        <taxon>Viridiplantae</taxon>
        <taxon>Streptophyta</taxon>
        <taxon>Embryophyta</taxon>
        <taxon>Tracheophyta</taxon>
        <taxon>Spermatophyta</taxon>
        <taxon>Magnoliopsida</taxon>
        <taxon>eudicotyledons</taxon>
        <taxon>Gunneridae</taxon>
        <taxon>Pentapetalae</taxon>
        <taxon>asterids</taxon>
        <taxon>lamiids</taxon>
        <taxon>Solanales</taxon>
        <taxon>Solanaceae</taxon>
        <taxon>Solanoideae</taxon>
        <taxon>Solaneae</taxon>
        <taxon>Solanum</taxon>
    </lineage>
</organism>
<dbReference type="HOGENOM" id="CLU_029307_12_2_1"/>
<dbReference type="AlphaFoldDB" id="M1DZP8"/>
<protein>
    <submittedName>
        <fullName evidence="1">Polyprotein protein</fullName>
    </submittedName>
</protein>
<keyword evidence="2" id="KW-1185">Reference proteome</keyword>
<reference evidence="1" key="2">
    <citation type="submission" date="2015-06" db="UniProtKB">
        <authorList>
            <consortium name="EnsemblPlants"/>
        </authorList>
    </citation>
    <scope>IDENTIFICATION</scope>
    <source>
        <strain evidence="1">DM1-3 516 R44</strain>
    </source>
</reference>
<dbReference type="Gramene" id="PGSC0003DMT400097005">
    <property type="protein sequence ID" value="PGSC0003DMT400097005"/>
    <property type="gene ID" value="PGSC0003DMG400046576"/>
</dbReference>
<evidence type="ECO:0000313" key="2">
    <source>
        <dbReference type="Proteomes" id="UP000011115"/>
    </source>
</evidence>
<dbReference type="InParanoid" id="M1DZP8"/>
<dbReference type="EnsemblPlants" id="PGSC0003DMT400097005">
    <property type="protein sequence ID" value="PGSC0003DMT400097005"/>
    <property type="gene ID" value="PGSC0003DMG400046576"/>
</dbReference>
<reference evidence="2" key="1">
    <citation type="journal article" date="2011" name="Nature">
        <title>Genome sequence and analysis of the tuber crop potato.</title>
        <authorList>
            <consortium name="The Potato Genome Sequencing Consortium"/>
        </authorList>
    </citation>
    <scope>NUCLEOTIDE SEQUENCE [LARGE SCALE GENOMIC DNA]</scope>
    <source>
        <strain evidence="2">cv. DM1-3 516 R44</strain>
    </source>
</reference>
<evidence type="ECO:0000313" key="1">
    <source>
        <dbReference type="EnsemblPlants" id="PGSC0003DMT400097005"/>
    </source>
</evidence>
<sequence length="305" mass="32601">MHSKMMHDPFRIRVPHATTPPPVPEQVVVPAPPAQGPPPRSMNRLKAKGLRTIIEENRWIEAGANIEKKDLNVAARRARGPRDEKKDVQVIPTTSTDIHRIEAEYLKDEVEKKKASLVDSSPAIDIETLPAKAVFPTLAPSLRCYCLPTSTHLGCDTTDGAAHSTDRRASRLEATVPGMIERTLIVVVTPYSVSIDTLAARIAVCERGHGATDEVTALKPAIAELIKDVDQLNSTVMSMIFGTVDIPNMLADSDVPPSTTGDEISLAYTSMAGSSGASVAVTPGTDAQDQSVALGIDSPTDEATV</sequence>
<dbReference type="Proteomes" id="UP000011115">
    <property type="component" value="Unassembled WGS sequence"/>
</dbReference>